<dbReference type="GeneID" id="24788011"/>
<feature type="binding site" evidence="9">
    <location>
        <position position="145"/>
    </location>
    <ligand>
        <name>4-amino-2-methyl-5-(diphosphooxymethyl)pyrimidine</name>
        <dbReference type="ChEBI" id="CHEBI:57841"/>
    </ligand>
</feature>
<evidence type="ECO:0000256" key="9">
    <source>
        <dbReference type="HAMAP-Rule" id="MF_00097"/>
    </source>
</evidence>
<dbReference type="UniPathway" id="UPA00060">
    <property type="reaction ID" value="UER00141"/>
</dbReference>
<evidence type="ECO:0000256" key="6">
    <source>
        <dbReference type="ARBA" id="ARBA00047334"/>
    </source>
</evidence>
<proteinExistence type="inferred from homology"/>
<feature type="domain" description="Thiamine phosphate synthase/TenI" evidence="12">
    <location>
        <begin position="18"/>
        <end position="196"/>
    </location>
</feature>
<comment type="cofactor">
    <cofactor evidence="9">
        <name>Mg(2+)</name>
        <dbReference type="ChEBI" id="CHEBI:18420"/>
    </cofactor>
    <text evidence="9">Binds 1 Mg(2+) ion per subunit.</text>
</comment>
<evidence type="ECO:0000256" key="8">
    <source>
        <dbReference type="ARBA" id="ARBA00047883"/>
    </source>
</evidence>
<dbReference type="HOGENOM" id="CLU_018272_3_2_2"/>
<dbReference type="Proteomes" id="UP000033066">
    <property type="component" value="Chromosome"/>
</dbReference>
<evidence type="ECO:0000259" key="12">
    <source>
        <dbReference type="Pfam" id="PF02581"/>
    </source>
</evidence>
<evidence type="ECO:0000256" key="10">
    <source>
        <dbReference type="RuleBase" id="RU003826"/>
    </source>
</evidence>
<dbReference type="GO" id="GO:0000287">
    <property type="term" value="F:magnesium ion binding"/>
    <property type="evidence" value="ECO:0007669"/>
    <property type="project" value="UniProtKB-UniRule"/>
</dbReference>
<dbReference type="GO" id="GO:0009229">
    <property type="term" value="P:thiamine diphosphate biosynthetic process"/>
    <property type="evidence" value="ECO:0007669"/>
    <property type="project" value="UniProtKB-UniRule"/>
</dbReference>
<feature type="binding site" evidence="9">
    <location>
        <begin position="47"/>
        <end position="51"/>
    </location>
    <ligand>
        <name>4-amino-2-methyl-5-(diphosphooxymethyl)pyrimidine</name>
        <dbReference type="ChEBI" id="CHEBI:57841"/>
    </ligand>
</feature>
<feature type="binding site" evidence="9">
    <location>
        <position position="79"/>
    </location>
    <ligand>
        <name>Mg(2+)</name>
        <dbReference type="ChEBI" id="CHEBI:18420"/>
    </ligand>
</feature>
<evidence type="ECO:0000313" key="14">
    <source>
        <dbReference type="Proteomes" id="UP000033066"/>
    </source>
</evidence>
<dbReference type="GO" id="GO:0005737">
    <property type="term" value="C:cytoplasm"/>
    <property type="evidence" value="ECO:0007669"/>
    <property type="project" value="TreeGrafter"/>
</dbReference>
<name>A0A0E3WW26_METBA</name>
<dbReference type="STRING" id="1434107.MSBR3_0537"/>
<dbReference type="NCBIfam" id="TIGR00693">
    <property type="entry name" value="thiE"/>
    <property type="match status" value="1"/>
</dbReference>
<dbReference type="EMBL" id="CP009517">
    <property type="protein sequence ID" value="AKB81115.1"/>
    <property type="molecule type" value="Genomic_DNA"/>
</dbReference>
<comment type="catalytic activity">
    <reaction evidence="8 9 10">
        <text>2-[(2R,5Z)-2-carboxy-4-methylthiazol-5(2H)-ylidene]ethyl phosphate + 4-amino-2-methyl-5-(diphosphooxymethyl)pyrimidine + 2 H(+) = thiamine phosphate + CO2 + diphosphate</text>
        <dbReference type="Rhea" id="RHEA:47844"/>
        <dbReference type="ChEBI" id="CHEBI:15378"/>
        <dbReference type="ChEBI" id="CHEBI:16526"/>
        <dbReference type="ChEBI" id="CHEBI:33019"/>
        <dbReference type="ChEBI" id="CHEBI:37575"/>
        <dbReference type="ChEBI" id="CHEBI:57841"/>
        <dbReference type="ChEBI" id="CHEBI:62899"/>
        <dbReference type="EC" id="2.5.1.3"/>
    </reaction>
</comment>
<dbReference type="GO" id="GO:0004789">
    <property type="term" value="F:thiamine-phosphate diphosphorylase activity"/>
    <property type="evidence" value="ECO:0007669"/>
    <property type="project" value="UniProtKB-UniRule"/>
</dbReference>
<accession>A0A0E3WW26</accession>
<feature type="binding site" evidence="9">
    <location>
        <begin position="193"/>
        <end position="194"/>
    </location>
    <ligand>
        <name>2-[(2R,5Z)-2-carboxy-4-methylthiazol-5(2H)-ylidene]ethyl phosphate</name>
        <dbReference type="ChEBI" id="CHEBI:62899"/>
    </ligand>
</feature>
<comment type="catalytic activity">
    <reaction evidence="6 9 10">
        <text>4-methyl-5-(2-phosphooxyethyl)-thiazole + 4-amino-2-methyl-5-(diphosphooxymethyl)pyrimidine + H(+) = thiamine phosphate + diphosphate</text>
        <dbReference type="Rhea" id="RHEA:22328"/>
        <dbReference type="ChEBI" id="CHEBI:15378"/>
        <dbReference type="ChEBI" id="CHEBI:33019"/>
        <dbReference type="ChEBI" id="CHEBI:37575"/>
        <dbReference type="ChEBI" id="CHEBI:57841"/>
        <dbReference type="ChEBI" id="CHEBI:58296"/>
        <dbReference type="EC" id="2.5.1.3"/>
    </reaction>
</comment>
<dbReference type="InterPro" id="IPR034291">
    <property type="entry name" value="TMP_synthase"/>
</dbReference>
<dbReference type="SUPFAM" id="SSF51391">
    <property type="entry name" value="Thiamin phosphate synthase"/>
    <property type="match status" value="1"/>
</dbReference>
<feature type="binding site" evidence="9">
    <location>
        <position position="116"/>
    </location>
    <ligand>
        <name>4-amino-2-methyl-5-(diphosphooxymethyl)pyrimidine</name>
        <dbReference type="ChEBI" id="CHEBI:57841"/>
    </ligand>
</feature>
<evidence type="ECO:0000313" key="13">
    <source>
        <dbReference type="EMBL" id="AKB81115.1"/>
    </source>
</evidence>
<keyword evidence="2 9" id="KW-0808">Transferase</keyword>
<evidence type="ECO:0000256" key="1">
    <source>
        <dbReference type="ARBA" id="ARBA00005165"/>
    </source>
</evidence>
<comment type="pathway">
    <text evidence="1 9 11">Cofactor biosynthesis; thiamine diphosphate biosynthesis; thiamine phosphate from 4-amino-2-methyl-5-diphosphomethylpyrimidine and 4-methyl-5-(2-phosphoethyl)-thiazole: step 1/1.</text>
</comment>
<dbReference type="FunFam" id="3.20.20.70:FF:000096">
    <property type="entry name" value="Thiamine-phosphate synthase"/>
    <property type="match status" value="1"/>
</dbReference>
<protein>
    <recommendedName>
        <fullName evidence="9">Thiamine-phosphate synthase</fullName>
        <shortName evidence="9">TP synthase</shortName>
        <shortName evidence="9">TPS</shortName>
        <ecNumber evidence="9">2.5.1.3</ecNumber>
    </recommendedName>
    <alternativeName>
        <fullName evidence="9">Thiamine-phosphate pyrophosphorylase</fullName>
        <shortName evidence="9">TMP pyrophosphorylase</shortName>
        <shortName evidence="9">TMP-PPase</shortName>
    </alternativeName>
</protein>
<dbReference type="EC" id="2.5.1.3" evidence="9"/>
<dbReference type="PANTHER" id="PTHR20857:SF23">
    <property type="entry name" value="THIAMINE BIOSYNTHETIC BIFUNCTIONAL ENZYME"/>
    <property type="match status" value="1"/>
</dbReference>
<evidence type="ECO:0000256" key="4">
    <source>
        <dbReference type="ARBA" id="ARBA00022842"/>
    </source>
</evidence>
<dbReference type="RefSeq" id="WP_048106344.1">
    <property type="nucleotide sequence ID" value="NZ_CP009517.1"/>
</dbReference>
<dbReference type="GO" id="GO:0009228">
    <property type="term" value="P:thiamine biosynthetic process"/>
    <property type="evidence" value="ECO:0007669"/>
    <property type="project" value="UniProtKB-KW"/>
</dbReference>
<dbReference type="HAMAP" id="MF_00097">
    <property type="entry name" value="TMP_synthase"/>
    <property type="match status" value="1"/>
</dbReference>
<evidence type="ECO:0000256" key="5">
    <source>
        <dbReference type="ARBA" id="ARBA00022977"/>
    </source>
</evidence>
<feature type="binding site" evidence="9">
    <location>
        <position position="173"/>
    </location>
    <ligand>
        <name>2-[(2R,5Z)-2-carboxy-4-methylthiazol-5(2H)-ylidene]ethyl phosphate</name>
        <dbReference type="ChEBI" id="CHEBI:62899"/>
    </ligand>
</feature>
<feature type="binding site" evidence="9">
    <location>
        <begin position="142"/>
        <end position="144"/>
    </location>
    <ligand>
        <name>2-[(2R,5Z)-2-carboxy-4-methylthiazol-5(2H)-ylidene]ethyl phosphate</name>
        <dbReference type="ChEBI" id="CHEBI:62899"/>
    </ligand>
</feature>
<dbReference type="KEGG" id="mbak:MSBR3_0537"/>
<feature type="binding site" evidence="9">
    <location>
        <position position="98"/>
    </location>
    <ligand>
        <name>Mg(2+)</name>
        <dbReference type="ChEBI" id="CHEBI:18420"/>
    </ligand>
</feature>
<comment type="function">
    <text evidence="9">Condenses 4-methyl-5-(beta-hydroxyethyl)thiazole monophosphate (THZ-P) and 2-methyl-4-amino-5-hydroxymethyl pyrimidine pyrophosphate (HMP-PP) to form thiamine monophosphate (TMP).</text>
</comment>
<dbReference type="OrthoDB" id="85572at2157"/>
<sequence length="222" mass="24352">MNQKGFSRKSSLLKEIDFYLVTDSGLSKKGTLSDVREAVESGCRIVQYREKDKSTKEMVEEASEIKRICSTRAILLVNDRIDVALAVDADGVHIGQDDMPVEIARKLLGDKIIGLSVNDREEAVLAEKLGADYIGLGPIFDTATKKDAGDGIGPLKIREVKDAVKIPVVAIGGINKENCESIIQNGADSLVAISAVVCSDDVKRETEYFIDMIRRTKKHKKE</sequence>
<reference evidence="13" key="1">
    <citation type="submission" date="2014-07" db="EMBL/GenBank/DDBJ databases">
        <title>Methanogenic archaea and the global carbon cycle.</title>
        <authorList>
            <person name="Henriksen J.R."/>
            <person name="Luke J."/>
            <person name="Reinhart S."/>
            <person name="Benedict M.N."/>
            <person name="Youngblut N.D."/>
            <person name="Metcalf M.E."/>
            <person name="Whitaker R.J."/>
            <person name="Metcalf W.W."/>
        </authorList>
    </citation>
    <scope>NUCLEOTIDE SEQUENCE [LARGE SCALE GENOMIC DNA]</scope>
    <source>
        <strain evidence="13">3</strain>
    </source>
</reference>
<keyword evidence="4 9" id="KW-0460">Magnesium</keyword>
<dbReference type="Pfam" id="PF02581">
    <property type="entry name" value="TMP-TENI"/>
    <property type="match status" value="1"/>
</dbReference>
<organism evidence="13 14">
    <name type="scientific">Methanosarcina barkeri 3</name>
    <dbReference type="NCBI Taxonomy" id="1434107"/>
    <lineage>
        <taxon>Archaea</taxon>
        <taxon>Methanobacteriati</taxon>
        <taxon>Methanobacteriota</taxon>
        <taxon>Stenosarchaea group</taxon>
        <taxon>Methanomicrobia</taxon>
        <taxon>Methanosarcinales</taxon>
        <taxon>Methanosarcinaceae</taxon>
        <taxon>Methanosarcina</taxon>
    </lineage>
</organism>
<keyword evidence="5 9" id="KW-0784">Thiamine biosynthesis</keyword>
<evidence type="ECO:0000256" key="2">
    <source>
        <dbReference type="ARBA" id="ARBA00022679"/>
    </source>
</evidence>
<feature type="binding site" evidence="9">
    <location>
        <position position="78"/>
    </location>
    <ligand>
        <name>4-amino-2-methyl-5-(diphosphooxymethyl)pyrimidine</name>
        <dbReference type="ChEBI" id="CHEBI:57841"/>
    </ligand>
</feature>
<dbReference type="PANTHER" id="PTHR20857">
    <property type="entry name" value="THIAMINE-PHOSPHATE PYROPHOSPHORYLASE"/>
    <property type="match status" value="1"/>
</dbReference>
<dbReference type="InterPro" id="IPR036206">
    <property type="entry name" value="ThiamineP_synth_sf"/>
</dbReference>
<evidence type="ECO:0000256" key="11">
    <source>
        <dbReference type="RuleBase" id="RU004253"/>
    </source>
</evidence>
<evidence type="ECO:0000256" key="7">
    <source>
        <dbReference type="ARBA" id="ARBA00047851"/>
    </source>
</evidence>
<dbReference type="CDD" id="cd00564">
    <property type="entry name" value="TMP_TenI"/>
    <property type="match status" value="1"/>
</dbReference>
<comment type="catalytic activity">
    <reaction evidence="7 9 10">
        <text>2-(2-carboxy-4-methylthiazol-5-yl)ethyl phosphate + 4-amino-2-methyl-5-(diphosphooxymethyl)pyrimidine + 2 H(+) = thiamine phosphate + CO2 + diphosphate</text>
        <dbReference type="Rhea" id="RHEA:47848"/>
        <dbReference type="ChEBI" id="CHEBI:15378"/>
        <dbReference type="ChEBI" id="CHEBI:16526"/>
        <dbReference type="ChEBI" id="CHEBI:33019"/>
        <dbReference type="ChEBI" id="CHEBI:37575"/>
        <dbReference type="ChEBI" id="CHEBI:57841"/>
        <dbReference type="ChEBI" id="CHEBI:62890"/>
        <dbReference type="EC" id="2.5.1.3"/>
    </reaction>
</comment>
<dbReference type="InterPro" id="IPR013785">
    <property type="entry name" value="Aldolase_TIM"/>
</dbReference>
<dbReference type="PATRIC" id="fig|1434107.4.peg.716"/>
<comment type="similarity">
    <text evidence="9 10">Belongs to the thiamine-phosphate synthase family.</text>
</comment>
<keyword evidence="14" id="KW-1185">Reference proteome</keyword>
<evidence type="ECO:0000256" key="3">
    <source>
        <dbReference type="ARBA" id="ARBA00022723"/>
    </source>
</evidence>
<dbReference type="InterPro" id="IPR022998">
    <property type="entry name" value="ThiamineP_synth_TenI"/>
</dbReference>
<dbReference type="AlphaFoldDB" id="A0A0E3WW26"/>
<keyword evidence="3 9" id="KW-0479">Metal-binding</keyword>
<dbReference type="Gene3D" id="3.20.20.70">
    <property type="entry name" value="Aldolase class I"/>
    <property type="match status" value="1"/>
</dbReference>
<gene>
    <name evidence="9" type="primary">thiE</name>
    <name evidence="13" type="ORF">MSBR3_0537</name>
</gene>